<dbReference type="Proteomes" id="UP001339883">
    <property type="component" value="Unassembled WGS sequence"/>
</dbReference>
<dbReference type="InterPro" id="IPR055385">
    <property type="entry name" value="GpJ_HDII-ins2"/>
</dbReference>
<gene>
    <name evidence="3" type="ORF">I2F25_02845</name>
</gene>
<dbReference type="PANTHER" id="PTHR36251:SF2">
    <property type="entry name" value="GIFSY-2 PROPHAGE HOST SPECIFICITY PROTEIN J, PHAGE LAMBDA"/>
    <property type="match status" value="1"/>
</dbReference>
<feature type="domain" description="Tip attachment protein J" evidence="1">
    <location>
        <begin position="338"/>
        <end position="501"/>
    </location>
</feature>
<comment type="caution">
    <text evidence="3">The sequence shown here is derived from an EMBL/GenBank/DDBJ whole genome shotgun (WGS) entry which is preliminary data.</text>
</comment>
<reference evidence="3 4" key="1">
    <citation type="submission" date="2019-08" db="EMBL/GenBank/DDBJ databases">
        <title>Five species of Acinetobacter isolated from floral nectar and animal pollinators.</title>
        <authorList>
            <person name="Hendry T.A."/>
        </authorList>
    </citation>
    <scope>NUCLEOTIDE SEQUENCE [LARGE SCALE GENOMIC DNA]</scope>
    <source>
        <strain evidence="3 4">MD18.27</strain>
    </source>
</reference>
<dbReference type="InterPro" id="IPR032876">
    <property type="entry name" value="J_dom"/>
</dbReference>
<dbReference type="PANTHER" id="PTHR36251">
    <property type="entry name" value="FELS-1 PROPHAGE HOST SPECIFICITY PROTEIN-RELATED"/>
    <property type="match status" value="1"/>
</dbReference>
<protein>
    <submittedName>
        <fullName evidence="3">Phage tail protein</fullName>
    </submittedName>
</protein>
<dbReference type="RefSeq" id="WP_325774588.1">
    <property type="nucleotide sequence ID" value="NZ_VTDN01000002.1"/>
</dbReference>
<dbReference type="Pfam" id="PF13550">
    <property type="entry name" value="Phage-tail_3"/>
    <property type="match status" value="1"/>
</dbReference>
<organism evidence="3 4">
    <name type="scientific">Acinetobacter pollinis</name>
    <dbReference type="NCBI Taxonomy" id="2605270"/>
    <lineage>
        <taxon>Bacteria</taxon>
        <taxon>Pseudomonadati</taxon>
        <taxon>Pseudomonadota</taxon>
        <taxon>Gammaproteobacteria</taxon>
        <taxon>Moraxellales</taxon>
        <taxon>Moraxellaceae</taxon>
        <taxon>Acinetobacter</taxon>
    </lineage>
</organism>
<evidence type="ECO:0000313" key="4">
    <source>
        <dbReference type="Proteomes" id="UP001339883"/>
    </source>
</evidence>
<evidence type="ECO:0000313" key="3">
    <source>
        <dbReference type="EMBL" id="MEB5476004.1"/>
    </source>
</evidence>
<dbReference type="Pfam" id="PF24801">
    <property type="entry name" value="FNIII-A_GpJ"/>
    <property type="match status" value="1"/>
</dbReference>
<sequence length="1405" mass="151125">MNIKGAKAGSGSSRQAVVATDSAQSKSYIKYFLGLCEGEVEGLANGLKSIYLDDTAIQDVNGNNNFTGVTADFRSGTNDQTYIEGFPEVSNENEVNVELKTDPWVRSVTNLDINAVRVRLKWGALRTTNASNGDVTGVTIQYAIDVSTDGGAYIEMLNTKISDKTSSNYERAHRIDLPQATSGWNIRVRRLTPPAHSDYVTDQMYVASIAEVIDAKLRYPNTALLGLQYNAENFSSVAKVSVDLKGLKIRVPSNYNPETRTYTGIWDGSFKRAYSNNPAWIYFDLCTAKRYGLGDRITDSMLDKASLYRLGQYCDGLVSDGQGGQEPRFTCNVYIQSAEDAYSILSKLAGVFRAISYWDGDAIICDGDIPQDVFFNYSNANVIEGKFEYSGTRARDRHTVAKVAWSNPQNRYKTEYEIIRDDNAIAKNGINSVDVEAWGCTSRCQAQRAGHWALKSEQLETQTINFKVGLDGHIPVPGKVISVADNNYAGRFIGGRIKAISDDLKTITLDREVAAINGDKFLVNSEQGQAITRYIASVNGAVITLTQPFDQGSIAVQNVWSIDSSILATRKFRVLTVKQDEEHQFSISALEYKYEKYDAIDRGAYIDNTAPVSVVSPSTQASVKNVTISSYDQVQQGINVATMVIAWDKADYAVKYLVEWKKDDGSWIKMPLTGNTSVEVAGVYAGSYMARITAYSAFENASLPTTSSLTALSGKQGKPPKLAYIQATGTMFGMKVQWGFPNVGALDTAYTEIEYSTTSNGANGEVLGSYAYPTTMMQQQGLSGNLTLWYRGRLIDRIGNKGDWSDWTSGTSTAQTTDILDALSGQITRSQLDKDLKSQIDKIDTIAGLDGDVGNIINKVNEVQQTADSALSKAQQEAQDRATAVQGLQDSLDQEGKQRTTAISSLNDGLTQEQSARKNADESILNTVETYKTSTDKSLASAQTSIDLVTTAQTATAKKLDGVYAKVTPITADSTTLTADSMSNEASSWTVQSAIADGDNALSQRIDVTQASVADNKALIQSEQTARASADSALATRIDTVTASTANNASLIQQEAKARSDADTTLTQQINTAQSTADNAKSLITTESTTRANADTALGQRIDTISAKADGNASAIVQEQNARVDADTANAKALSDYKSQNDKAVAGATLSIDTLTTQQKAQSEKLDGVYAKVTPITADSTTLTADSMSNQASSWTIQSAIVDGDNALSQQITTLQAQVGTDLQQSIAAIKQEVTAVASSTSATAQSVDTLQSTVKGNTASIQSQQSSIDGLTARASLKLESGNVIGGVAIENNSKTVDAIWRVNSFAIAPPATADNQTPAYMFVYQSTPTTLPNGTVIPAGLKLDSAYIGQLDATKIYVQKLSALSADLGTFTTSNDKGTMTIQGTSIEVKDTNGVVRVKMGIW</sequence>
<dbReference type="EMBL" id="VTDN01000002">
    <property type="protein sequence ID" value="MEB5476004.1"/>
    <property type="molecule type" value="Genomic_DNA"/>
</dbReference>
<keyword evidence="4" id="KW-1185">Reference proteome</keyword>
<name>A0ABU6DQ91_9GAMM</name>
<proteinExistence type="predicted"/>
<evidence type="ECO:0000259" key="2">
    <source>
        <dbReference type="Pfam" id="PF24801"/>
    </source>
</evidence>
<feature type="domain" description="Tip attachment protein J HDII-ins2" evidence="2">
    <location>
        <begin position="89"/>
        <end position="215"/>
    </location>
</feature>
<accession>A0ABU6DQ91</accession>
<dbReference type="InterPro" id="IPR053171">
    <property type="entry name" value="Viral_Tip_Attach_Protein"/>
</dbReference>
<evidence type="ECO:0000259" key="1">
    <source>
        <dbReference type="Pfam" id="PF13550"/>
    </source>
</evidence>